<reference evidence="1 2" key="1">
    <citation type="submission" date="2018-07" db="EMBL/GenBank/DDBJ databases">
        <title>Genomic Encyclopedia of Type Strains, Phase III (KMG-III): the genomes of soil and plant-associated and newly described type strains.</title>
        <authorList>
            <person name="Whitman W."/>
        </authorList>
    </citation>
    <scope>NUCLEOTIDE SEQUENCE [LARGE SCALE GENOMIC DNA]</scope>
    <source>
        <strain evidence="1 2">CECT 8488</strain>
    </source>
</reference>
<dbReference type="EMBL" id="QRDW01000001">
    <property type="protein sequence ID" value="RED54171.1"/>
    <property type="molecule type" value="Genomic_DNA"/>
</dbReference>
<evidence type="ECO:0000313" key="1">
    <source>
        <dbReference type="EMBL" id="RED54171.1"/>
    </source>
</evidence>
<evidence type="ECO:0000313" key="2">
    <source>
        <dbReference type="Proteomes" id="UP000256845"/>
    </source>
</evidence>
<dbReference type="Proteomes" id="UP000256845">
    <property type="component" value="Unassembled WGS sequence"/>
</dbReference>
<accession>A0A3D9HXS4</accession>
<proteinExistence type="predicted"/>
<protein>
    <submittedName>
        <fullName evidence="1">Uncharacterized protein</fullName>
    </submittedName>
</protein>
<sequence>MRFKATRIGRGLWLFLAWCILGVPVTASGNEIVGSEDLSGTLLVLFAPDPDRHYDVSILPAGEAAAKLRAAMELIRGKSVFARSEIGRLQKGGRVFLIYDPDYPKKGQGLGQVKVAAFSKDYPLPDQKAPGGAAFMAVVGRHGIKWPLPQLSAILVHELVGHGIQHLEGRWAPKRLRDMECEAWLYESLAYQSFGIDRMSGDMIRFHKQLSRQCEGFVGYLRQHDRAGLGQWEKLNRNVPVVLKHFRRYDKSRR</sequence>
<comment type="caution">
    <text evidence="1">The sequence shown here is derived from an EMBL/GenBank/DDBJ whole genome shotgun (WGS) entry which is preliminary data.</text>
</comment>
<dbReference type="AlphaFoldDB" id="A0A3D9HXS4"/>
<gene>
    <name evidence="1" type="ORF">DFP90_101974</name>
</gene>
<dbReference type="OrthoDB" id="7355152at2"/>
<name>A0A3D9HXS4_9PROT</name>
<dbReference type="RefSeq" id="WP_115935243.1">
    <property type="nucleotide sequence ID" value="NZ_QRDW01000001.1"/>
</dbReference>
<keyword evidence="2" id="KW-1185">Reference proteome</keyword>
<organism evidence="1 2">
    <name type="scientific">Aestuariispira insulae</name>
    <dbReference type="NCBI Taxonomy" id="1461337"/>
    <lineage>
        <taxon>Bacteria</taxon>
        <taxon>Pseudomonadati</taxon>
        <taxon>Pseudomonadota</taxon>
        <taxon>Alphaproteobacteria</taxon>
        <taxon>Rhodospirillales</taxon>
        <taxon>Kiloniellaceae</taxon>
        <taxon>Aestuariispira</taxon>
    </lineage>
</organism>